<feature type="region of interest" description="Disordered" evidence="1">
    <location>
        <begin position="59"/>
        <end position="307"/>
    </location>
</feature>
<evidence type="ECO:0000313" key="3">
    <source>
        <dbReference type="RefSeq" id="XP_015899677.3"/>
    </source>
</evidence>
<dbReference type="FunCoup" id="A0A6P4AND4">
    <property type="interactions" value="2621"/>
</dbReference>
<feature type="compositionally biased region" description="Polar residues" evidence="1">
    <location>
        <begin position="346"/>
        <end position="357"/>
    </location>
</feature>
<evidence type="ECO:0000256" key="1">
    <source>
        <dbReference type="SAM" id="MobiDB-lite"/>
    </source>
</evidence>
<protein>
    <submittedName>
        <fullName evidence="3">Uncharacterized protein LOC107432961 isoform X1</fullName>
    </submittedName>
</protein>
<feature type="region of interest" description="Disordered" evidence="1">
    <location>
        <begin position="346"/>
        <end position="381"/>
    </location>
</feature>
<dbReference type="RefSeq" id="XP_015899677.3">
    <property type="nucleotide sequence ID" value="XM_016044191.4"/>
</dbReference>
<proteinExistence type="predicted"/>
<feature type="region of interest" description="Disordered" evidence="1">
    <location>
        <begin position="515"/>
        <end position="536"/>
    </location>
</feature>
<feature type="compositionally biased region" description="Polar residues" evidence="1">
    <location>
        <begin position="270"/>
        <end position="281"/>
    </location>
</feature>
<name>A0A6P4AND4_ZIZJJ</name>
<feature type="compositionally biased region" description="Polar residues" evidence="1">
    <location>
        <begin position="587"/>
        <end position="599"/>
    </location>
</feature>
<dbReference type="AlphaFoldDB" id="A0A6P4AND4"/>
<accession>A0A6P4AND4</accession>
<feature type="compositionally biased region" description="Polar residues" evidence="1">
    <location>
        <begin position="1"/>
        <end position="16"/>
    </location>
</feature>
<sequence>MSLESSTQYSSDQPSEMNKEARKKVTKSYTRDFLLSLSNLDVCKKLPSGLDRSILSELEDASQERPRISSGLSLNSFRRSEYGSSPPTRGDLLSFSRGVHGRWESRSSGRSDKDSDSQSEWDSDSGRRNSNQSRRSWQVPEHDGLLGSGSFPRPSGFAAGVSAPKIRPNEHYQLNRSNGPYHPPRPYKAVPHSRRETNDSYNDETFGSSECTSEDRAEEERKRRASFELMRKEQHKSFQEKKKLGLDKSGSDFDITTLMDGSKDEEKLLNRSNKSNDSVIPSASDNDSKSSSVPPQTLASRPLVPPGFTSTVLDRNVGAKSVNHPDATEVRNLEIEDNFLHAQSNLVSSGNSNNQVEKQLAQQLSLSKQQHEDTSSYASTINKNERVLDTTMDIDGKLYKKSNLSQAFEASNNSETMELNVEKVMGDSLLGESNPDHSTSILDKLFGSALTLKNGGSSNLLEDQDAKADETHSPQTVHSSKFAYLFLEEEKKHSNDHSSGRSNDLLSLIGGGEKGGSLVSGSKNEKISPNLPFQTSEPVDQVMTSNMMSTTIDTSEQLNKTNKGETVSAVLTCEDLEQSILLGIDANGSSSQPPVQSWSDPDGKTEQRTANIDNHASQHLLSLLQKGTSLNDKESSTNLGTSADSLHATEGVNTSAAFQNLREANSENVSNSSNTLTLETLFGTAFMQELQSVGAPVSVQRAPAGAARVDVSEPHGLPFPVKDESLVPSTNEIGFSTAIHGGNVLIANKRKQTKGDRTDEQWLAFDDPQARLNNTSQIQINLGSKVGGFDVPADIPLPEEDSLITATNPPNHQNFMPSGSFVKTELPSSSNPQVDIAEKLAAFNSAFKDERSARGGQEPPFFRGPYDKRESDIPYQNLNVQPSSAQLHHPRLNNMGPLFHPMDSHPVNMNSQMKFLASEANIHHDPPNHQIPADMLRPPFHHPSTGLPGFDQPIHHPMLQQIHMQGNFPPPHMLQGLSRGPPLPSHPSRGAHLPAHPNSQVTGFVQDLNPMPNVPFGHRQPNFGSLGMPPPAHDVGGGSSHPEAFQRLLEMELRANPKQIHPFAPGGHSQGMFGHELDMGFGYR</sequence>
<feature type="region of interest" description="Disordered" evidence="1">
    <location>
        <begin position="585"/>
        <end position="608"/>
    </location>
</feature>
<feature type="compositionally biased region" description="Polar residues" evidence="1">
    <location>
        <begin position="199"/>
        <end position="211"/>
    </location>
</feature>
<dbReference type="PANTHER" id="PTHR34802:SF1">
    <property type="entry name" value="CHORISMATE SYNTHASE"/>
    <property type="match status" value="1"/>
</dbReference>
<dbReference type="GeneID" id="107432961"/>
<feature type="compositionally biased region" description="Low complexity" evidence="1">
    <location>
        <begin position="358"/>
        <end position="368"/>
    </location>
</feature>
<gene>
    <name evidence="3" type="primary">LOC107432961</name>
</gene>
<dbReference type="Proteomes" id="UP001652623">
    <property type="component" value="Chromosome 11"/>
</dbReference>
<organism evidence="2 3">
    <name type="scientific">Ziziphus jujuba</name>
    <name type="common">Chinese jujube</name>
    <name type="synonym">Ziziphus sativa</name>
    <dbReference type="NCBI Taxonomy" id="326968"/>
    <lineage>
        <taxon>Eukaryota</taxon>
        <taxon>Viridiplantae</taxon>
        <taxon>Streptophyta</taxon>
        <taxon>Embryophyta</taxon>
        <taxon>Tracheophyta</taxon>
        <taxon>Spermatophyta</taxon>
        <taxon>Magnoliopsida</taxon>
        <taxon>eudicotyledons</taxon>
        <taxon>Gunneridae</taxon>
        <taxon>Pentapetalae</taxon>
        <taxon>rosids</taxon>
        <taxon>fabids</taxon>
        <taxon>Rosales</taxon>
        <taxon>Rhamnaceae</taxon>
        <taxon>Paliureae</taxon>
        <taxon>Ziziphus</taxon>
    </lineage>
</organism>
<feature type="compositionally biased region" description="Low complexity" evidence="1">
    <location>
        <begin position="282"/>
        <end position="292"/>
    </location>
</feature>
<feature type="region of interest" description="Disordered" evidence="1">
    <location>
        <begin position="1"/>
        <end position="24"/>
    </location>
</feature>
<keyword evidence="2" id="KW-1185">Reference proteome</keyword>
<feature type="compositionally biased region" description="Basic and acidic residues" evidence="1">
    <location>
        <begin position="101"/>
        <end position="116"/>
    </location>
</feature>
<dbReference type="KEGG" id="zju:107432961"/>
<evidence type="ECO:0000313" key="2">
    <source>
        <dbReference type="Proteomes" id="UP001652623"/>
    </source>
</evidence>
<reference evidence="3" key="1">
    <citation type="submission" date="2025-08" db="UniProtKB">
        <authorList>
            <consortium name="RefSeq"/>
        </authorList>
    </citation>
    <scope>IDENTIFICATION</scope>
    <source>
        <tissue evidence="3">Seedling</tissue>
    </source>
</reference>
<dbReference type="InParanoid" id="A0A6P4AND4"/>
<feature type="compositionally biased region" description="Polar residues" evidence="1">
    <location>
        <begin position="70"/>
        <end position="87"/>
    </location>
</feature>
<feature type="compositionally biased region" description="Basic and acidic residues" evidence="1">
    <location>
        <begin position="213"/>
        <end position="251"/>
    </location>
</feature>
<dbReference type="PANTHER" id="PTHR34802">
    <property type="entry name" value="CHORISMATE SYNTHASE"/>
    <property type="match status" value="1"/>
</dbReference>